<dbReference type="SUPFAM" id="SSF55718">
    <property type="entry name" value="SCP-like"/>
    <property type="match status" value="1"/>
</dbReference>
<dbReference type="Gene3D" id="3.30.1050.10">
    <property type="entry name" value="SCP2 sterol-binding domain"/>
    <property type="match status" value="1"/>
</dbReference>
<dbReference type="Proteomes" id="UP000182278">
    <property type="component" value="Unassembled WGS sequence"/>
</dbReference>
<dbReference type="InterPro" id="IPR036527">
    <property type="entry name" value="SCP2_sterol-bd_dom_sf"/>
</dbReference>
<dbReference type="EMBL" id="MNUO01000053">
    <property type="protein sequence ID" value="OIN97312.1"/>
    <property type="molecule type" value="Genomic_DNA"/>
</dbReference>
<feature type="domain" description="SCP2" evidence="1">
    <location>
        <begin position="13"/>
        <end position="95"/>
    </location>
</feature>
<gene>
    <name evidence="2" type="ORF">AUJ66_03725</name>
</gene>
<evidence type="ECO:0000313" key="2">
    <source>
        <dbReference type="EMBL" id="OIN97312.1"/>
    </source>
</evidence>
<proteinExistence type="predicted"/>
<comment type="caution">
    <text evidence="2">The sequence shown here is derived from an EMBL/GenBank/DDBJ whole genome shotgun (WGS) entry which is preliminary data.</text>
</comment>
<reference evidence="2 3" key="1">
    <citation type="journal article" date="2016" name="Environ. Microbiol.">
        <title>Genomic resolution of a cold subsurface aquifer community provides metabolic insights for novel microbes adapted to high CO concentrations.</title>
        <authorList>
            <person name="Probst A.J."/>
            <person name="Castelle C.J."/>
            <person name="Singh A."/>
            <person name="Brown C.T."/>
            <person name="Anantharaman K."/>
            <person name="Sharon I."/>
            <person name="Hug L.A."/>
            <person name="Burstein D."/>
            <person name="Emerson J.B."/>
            <person name="Thomas B.C."/>
            <person name="Banfield J.F."/>
        </authorList>
    </citation>
    <scope>NUCLEOTIDE SEQUENCE [LARGE SCALE GENOMIC DNA]</scope>
    <source>
        <strain evidence="2">CG1_02_38_46</strain>
    </source>
</reference>
<evidence type="ECO:0000259" key="1">
    <source>
        <dbReference type="Pfam" id="PF02036"/>
    </source>
</evidence>
<sequence length="128" mass="14442">MNIIELTKKAVELANRDEKLKEKIKNTVVTIVMLCKNGEDQAFTFSVDKGEMSFSEKKLENPDFQFEISKKDYFNLMTGKAFGMVLMATGKMKITKGTWVEINKIATPLGIIPKLGKQIASKEQVYEG</sequence>
<organism evidence="2 3">
    <name type="scientific">Candidatus Desantisbacteria bacterium CG1_02_38_46</name>
    <dbReference type="NCBI Taxonomy" id="1817893"/>
    <lineage>
        <taxon>Bacteria</taxon>
        <taxon>Candidatus Desantisiibacteriota</taxon>
    </lineage>
</organism>
<dbReference type="STRING" id="1817893.AUJ66_03725"/>
<dbReference type="AlphaFoldDB" id="A0A1J4SDF8"/>
<dbReference type="Pfam" id="PF02036">
    <property type="entry name" value="SCP2"/>
    <property type="match status" value="1"/>
</dbReference>
<accession>A0A1J4SDF8</accession>
<protein>
    <recommendedName>
        <fullName evidence="1">SCP2 domain-containing protein</fullName>
    </recommendedName>
</protein>
<dbReference type="InterPro" id="IPR003033">
    <property type="entry name" value="SCP2_sterol-bd_dom"/>
</dbReference>
<evidence type="ECO:0000313" key="3">
    <source>
        <dbReference type="Proteomes" id="UP000182278"/>
    </source>
</evidence>
<name>A0A1J4SDF8_9BACT</name>